<evidence type="ECO:0000256" key="5">
    <source>
        <dbReference type="ARBA" id="ARBA00048816"/>
    </source>
</evidence>
<reference evidence="8 9" key="1">
    <citation type="submission" date="2021-06" db="EMBL/GenBank/DDBJ databases">
        <authorList>
            <person name="Sun Q."/>
            <person name="Li D."/>
        </authorList>
    </citation>
    <scope>NUCLEOTIDE SEQUENCE [LARGE SCALE GENOMIC DNA]</scope>
    <source>
        <strain evidence="8 9">MSJd-7</strain>
    </source>
</reference>
<dbReference type="Proteomes" id="UP000783588">
    <property type="component" value="Unassembled WGS sequence"/>
</dbReference>
<keyword evidence="4 6" id="KW-0315">Glutamine amidotransferase</keyword>
<evidence type="ECO:0000256" key="4">
    <source>
        <dbReference type="ARBA" id="ARBA00022962"/>
    </source>
</evidence>
<evidence type="ECO:0000313" key="9">
    <source>
        <dbReference type="Proteomes" id="UP000783588"/>
    </source>
</evidence>
<comment type="function">
    <text evidence="6">Small subunit of the glutamine-dependent carbamoyl phosphate synthetase (CPSase). CPSase catalyzes the formation of carbamoyl phosphate from the ammonia moiety of glutamine, carbonate, and phosphate donated by ATP, constituting the first step of 2 biosynthetic pathways, one leading to arginine and/or urea and the other to pyrimidine nucleotides. The small subunit (glutamine amidotransferase) binds and cleaves glutamine to supply the large subunit with the substrate ammonia.</text>
</comment>
<keyword evidence="9" id="KW-1185">Reference proteome</keyword>
<comment type="catalytic activity">
    <reaction evidence="6">
        <text>L-glutamine + H2O = L-glutamate + NH4(+)</text>
        <dbReference type="Rhea" id="RHEA:15889"/>
        <dbReference type="ChEBI" id="CHEBI:15377"/>
        <dbReference type="ChEBI" id="CHEBI:28938"/>
        <dbReference type="ChEBI" id="CHEBI:29985"/>
        <dbReference type="ChEBI" id="CHEBI:58359"/>
    </reaction>
</comment>
<feature type="binding site" evidence="6">
    <location>
        <position position="297"/>
    </location>
    <ligand>
        <name>L-glutamine</name>
        <dbReference type="ChEBI" id="CHEBI:58359"/>
    </ligand>
</feature>
<comment type="pathway">
    <text evidence="6">Pyrimidine metabolism; UMP biosynthesis via de novo pathway; (S)-dihydroorotate from bicarbonate: step 1/3.</text>
</comment>
<evidence type="ECO:0000256" key="1">
    <source>
        <dbReference type="ARBA" id="ARBA00022598"/>
    </source>
</evidence>
<dbReference type="NCBIfam" id="NF009475">
    <property type="entry name" value="PRK12838.1"/>
    <property type="match status" value="1"/>
</dbReference>
<dbReference type="EMBL" id="JAHLQI010000002">
    <property type="protein sequence ID" value="MBU5489754.1"/>
    <property type="molecule type" value="Genomic_DNA"/>
</dbReference>
<accession>A0ABS6EPY4</accession>
<feature type="binding site" evidence="6">
    <location>
        <position position="226"/>
    </location>
    <ligand>
        <name>L-glutamine</name>
        <dbReference type="ChEBI" id="CHEBI:58359"/>
    </ligand>
</feature>
<keyword evidence="6" id="KW-0055">Arginine biosynthesis</keyword>
<organism evidence="8 9">
    <name type="scientific">Butyricicoccus intestinisimiae</name>
    <dbReference type="NCBI Taxonomy" id="2841509"/>
    <lineage>
        <taxon>Bacteria</taxon>
        <taxon>Bacillati</taxon>
        <taxon>Bacillota</taxon>
        <taxon>Clostridia</taxon>
        <taxon>Eubacteriales</taxon>
        <taxon>Butyricicoccaceae</taxon>
        <taxon>Butyricicoccus</taxon>
    </lineage>
</organism>
<evidence type="ECO:0000256" key="3">
    <source>
        <dbReference type="ARBA" id="ARBA00022840"/>
    </source>
</evidence>
<dbReference type="HAMAP" id="MF_01209">
    <property type="entry name" value="CPSase_S_chain"/>
    <property type="match status" value="1"/>
</dbReference>
<feature type="domain" description="Carbamoyl-phosphate synthase small subunit N-terminal" evidence="7">
    <location>
        <begin position="2"/>
        <end position="132"/>
    </location>
</feature>
<proteinExistence type="inferred from homology"/>
<sequence length="366" mass="40394">MKKAYLLLADGTLFEGVSVGAEGASIAEIVFNTGMAGYQEVLTDPSYYGQSVCMTYPLIGNYGLNAEDFESRKCWVSGFIMREACAYPSNWRCDRSLDEYLKSEGIVGLAGIDTRRLTRILRNSGVMNGILYSEGYEPTKQQIAEMKAYKVTNAVKTVTISEPKVYPTTAETQKHRVALLDFGVKRNIRRELCARGCEVTVLPAYTKPEDILNGGYDGIMLSNGPGDPQENTEIIENLKVLIKSGMPIFGICLGHQLLALSIGAQTKKMTFGHRGVNHPVKDLAHDRTYITSQNHGYAVLGETVNPDIARVSHININDNTCEGIEHLHAPIFTVQYHPEVKPGPEDTAYLFDQFIALMDEKKGGAQ</sequence>
<comment type="subunit">
    <text evidence="6">Composed of two chains; the small (or glutamine) chain promotes the hydrolysis of glutamine to ammonia, which is used by the large (or ammonia) chain to synthesize carbamoyl phosphate. Tetramer of heterodimers (alpha,beta)4.</text>
</comment>
<keyword evidence="2 6" id="KW-0547">Nucleotide-binding</keyword>
<feature type="active site" evidence="6">
    <location>
        <position position="339"/>
    </location>
</feature>
<dbReference type="InterPro" id="IPR017926">
    <property type="entry name" value="GATASE"/>
</dbReference>
<keyword evidence="6" id="KW-0665">Pyrimidine biosynthesis</keyword>
<dbReference type="PROSITE" id="PS51273">
    <property type="entry name" value="GATASE_TYPE_1"/>
    <property type="match status" value="1"/>
</dbReference>
<dbReference type="NCBIfam" id="TIGR01368">
    <property type="entry name" value="CPSaseIIsmall"/>
    <property type="match status" value="1"/>
</dbReference>
<evidence type="ECO:0000256" key="2">
    <source>
        <dbReference type="ARBA" id="ARBA00022741"/>
    </source>
</evidence>
<dbReference type="RefSeq" id="WP_216469410.1">
    <property type="nucleotide sequence ID" value="NZ_JAHLQI010000002.1"/>
</dbReference>
<keyword evidence="1 6" id="KW-0436">Ligase</keyword>
<feature type="binding site" evidence="6">
    <location>
        <position position="224"/>
    </location>
    <ligand>
        <name>L-glutamine</name>
        <dbReference type="ChEBI" id="CHEBI:58359"/>
    </ligand>
</feature>
<comment type="similarity">
    <text evidence="6">Belongs to the CarA family.</text>
</comment>
<keyword evidence="6" id="KW-0028">Amino-acid biosynthesis</keyword>
<dbReference type="PANTHER" id="PTHR43418:SF7">
    <property type="entry name" value="CARBAMOYL-PHOSPHATE SYNTHASE SMALL CHAIN"/>
    <property type="match status" value="1"/>
</dbReference>
<feature type="binding site" evidence="6">
    <location>
        <position position="294"/>
    </location>
    <ligand>
        <name>L-glutamine</name>
        <dbReference type="ChEBI" id="CHEBI:58359"/>
    </ligand>
</feature>
<keyword evidence="3 6" id="KW-0067">ATP-binding</keyword>
<dbReference type="InterPro" id="IPR050472">
    <property type="entry name" value="Anth_synth/Amidotransfase"/>
</dbReference>
<gene>
    <name evidence="6" type="primary">carA</name>
    <name evidence="8" type="ORF">KQI75_03765</name>
</gene>
<dbReference type="EC" id="6.3.5.5" evidence="6"/>
<dbReference type="InterPro" id="IPR035686">
    <property type="entry name" value="CPSase_GATase1"/>
</dbReference>
<dbReference type="InterPro" id="IPR006274">
    <property type="entry name" value="CarbamoylP_synth_ssu"/>
</dbReference>
<evidence type="ECO:0000259" key="7">
    <source>
        <dbReference type="SMART" id="SM01097"/>
    </source>
</evidence>
<dbReference type="CDD" id="cd01744">
    <property type="entry name" value="GATase1_CPSase"/>
    <property type="match status" value="1"/>
</dbReference>
<protein>
    <recommendedName>
        <fullName evidence="6">Carbamoyl phosphate synthase small chain</fullName>
        <ecNumber evidence="6">6.3.5.5</ecNumber>
    </recommendedName>
    <alternativeName>
        <fullName evidence="6">Carbamoyl phosphate synthetase glutamine chain</fullName>
    </alternativeName>
</protein>
<feature type="binding site" evidence="6">
    <location>
        <position position="256"/>
    </location>
    <ligand>
        <name>L-glutamine</name>
        <dbReference type="ChEBI" id="CHEBI:58359"/>
    </ligand>
</feature>
<evidence type="ECO:0000313" key="8">
    <source>
        <dbReference type="EMBL" id="MBU5489754.1"/>
    </source>
</evidence>
<comment type="pathway">
    <text evidence="6">Amino-acid biosynthesis; L-arginine biosynthesis; carbamoyl phosphate from bicarbonate: step 1/1.</text>
</comment>
<feature type="binding site" evidence="6">
    <location>
        <position position="296"/>
    </location>
    <ligand>
        <name>L-glutamine</name>
        <dbReference type="ChEBI" id="CHEBI:58359"/>
    </ligand>
</feature>
<comment type="catalytic activity">
    <reaction evidence="5 6">
        <text>hydrogencarbonate + L-glutamine + 2 ATP + H2O = carbamoyl phosphate + L-glutamate + 2 ADP + phosphate + 2 H(+)</text>
        <dbReference type="Rhea" id="RHEA:18633"/>
        <dbReference type="ChEBI" id="CHEBI:15377"/>
        <dbReference type="ChEBI" id="CHEBI:15378"/>
        <dbReference type="ChEBI" id="CHEBI:17544"/>
        <dbReference type="ChEBI" id="CHEBI:29985"/>
        <dbReference type="ChEBI" id="CHEBI:30616"/>
        <dbReference type="ChEBI" id="CHEBI:43474"/>
        <dbReference type="ChEBI" id="CHEBI:58228"/>
        <dbReference type="ChEBI" id="CHEBI:58359"/>
        <dbReference type="ChEBI" id="CHEBI:456216"/>
        <dbReference type="EC" id="6.3.5.5"/>
    </reaction>
</comment>
<feature type="binding site" evidence="6">
    <location>
        <position position="253"/>
    </location>
    <ligand>
        <name>L-glutamine</name>
        <dbReference type="ChEBI" id="CHEBI:58359"/>
    </ligand>
</feature>
<dbReference type="PANTHER" id="PTHR43418">
    <property type="entry name" value="MULTIFUNCTIONAL TRYPTOPHAN BIOSYNTHESIS PROTEIN-RELATED"/>
    <property type="match status" value="1"/>
</dbReference>
<dbReference type="Pfam" id="PF00988">
    <property type="entry name" value="CPSase_sm_chain"/>
    <property type="match status" value="1"/>
</dbReference>
<feature type="active site" evidence="6">
    <location>
        <position position="337"/>
    </location>
</feature>
<name>A0ABS6EPY4_9FIRM</name>
<dbReference type="Pfam" id="PF00117">
    <property type="entry name" value="GATase"/>
    <property type="match status" value="1"/>
</dbReference>
<feature type="region of interest" description="CPSase" evidence="6">
    <location>
        <begin position="1"/>
        <end position="174"/>
    </location>
</feature>
<comment type="caution">
    <text evidence="8">The sequence shown here is derived from an EMBL/GenBank/DDBJ whole genome shotgun (WGS) entry which is preliminary data.</text>
</comment>
<dbReference type="SMART" id="SM01097">
    <property type="entry name" value="CPSase_sm_chain"/>
    <property type="match status" value="1"/>
</dbReference>
<dbReference type="InterPro" id="IPR002474">
    <property type="entry name" value="CarbamoylP_synth_ssu_N"/>
</dbReference>
<evidence type="ECO:0000256" key="6">
    <source>
        <dbReference type="HAMAP-Rule" id="MF_01209"/>
    </source>
</evidence>
<feature type="binding site" evidence="6">
    <location>
        <position position="46"/>
    </location>
    <ligand>
        <name>L-glutamine</name>
        <dbReference type="ChEBI" id="CHEBI:58359"/>
    </ligand>
</feature>
<feature type="active site" description="Nucleophile" evidence="6">
    <location>
        <position position="252"/>
    </location>
</feature>